<evidence type="ECO:0000256" key="7">
    <source>
        <dbReference type="ARBA" id="ARBA00022840"/>
    </source>
</evidence>
<comment type="catalytic activity">
    <reaction evidence="8">
        <text>L-threonyl-[protein] + ATP = O-phospho-L-threonyl-[protein] + ADP + H(+)</text>
        <dbReference type="Rhea" id="RHEA:46608"/>
        <dbReference type="Rhea" id="RHEA-COMP:11060"/>
        <dbReference type="Rhea" id="RHEA-COMP:11605"/>
        <dbReference type="ChEBI" id="CHEBI:15378"/>
        <dbReference type="ChEBI" id="CHEBI:30013"/>
        <dbReference type="ChEBI" id="CHEBI:30616"/>
        <dbReference type="ChEBI" id="CHEBI:61977"/>
        <dbReference type="ChEBI" id="CHEBI:456216"/>
        <dbReference type="EC" id="2.7.11.25"/>
    </reaction>
</comment>
<dbReference type="STRING" id="7375.A0A0L0C918"/>
<evidence type="ECO:0000256" key="8">
    <source>
        <dbReference type="ARBA" id="ARBA00047559"/>
    </source>
</evidence>
<feature type="region of interest" description="Disordered" evidence="14">
    <location>
        <begin position="528"/>
        <end position="562"/>
    </location>
</feature>
<evidence type="ECO:0000256" key="10">
    <source>
        <dbReference type="ARBA" id="ARBA00074193"/>
    </source>
</evidence>
<dbReference type="PANTHER" id="PTHR44329:SF304">
    <property type="entry name" value="MITOGEN-ACTIVATED PROTEIN KINASE KINASE KINASE 13-LIKE ISOFORM X1"/>
    <property type="match status" value="1"/>
</dbReference>
<dbReference type="SUPFAM" id="SSF56112">
    <property type="entry name" value="Protein kinase-like (PK-like)"/>
    <property type="match status" value="1"/>
</dbReference>
<feature type="compositionally biased region" description="Low complexity" evidence="14">
    <location>
        <begin position="1022"/>
        <end position="1039"/>
    </location>
</feature>
<evidence type="ECO:0000256" key="6">
    <source>
        <dbReference type="ARBA" id="ARBA00022777"/>
    </source>
</evidence>
<sequence>MWNMHPYSESLSKSREDLVTASKLASQIALASYKHQRHGSSPNLYQDQTDNIRRSIACIQDELGHLGLGGPTDLPYKPEIKHQHQHQPHTNVVVDCSDSSAENTCQHRWPPNSGTFGHPDKPIGWMYGLLGCMKPVLSFIGKAGVIEIKNQKAEDWEIPFEHITDLEWLGSGAQGAVFSGKLKNEIVAVKKVKDVKETDIKHLRKLDHENIIKFKGVCTQSPVFCIIMEFCPYGPLQNILKEEEVMLPSRLVSWSKQIALGMQYLHSHKIIHRDLKSPNILISTNEIVKISDFGTSREWNEISTKMSFAGTVAWMAPEVIRNEPCSEKVDIWSYGVVLWEMLTCEIPYKDVDSSAIIWGVGNNSLKLPIPSSCPDGFKLLVKLCWNTKPRNRPSFRQILSHLEIAGPELLRKTEKQYFETQRSWKEEVRSHMKEMTQNGTSIHKFEQDLIRRRTAEWRHAQDIRMVYEDKLEKTNRLYLELSECMSQLQEKEKEIAEREKKLPGYKPSRRFGTTLRKMQYYRRRLNGPPMMITASTSTHQQQQQTQQQSSATPDPETTPESPVKCTLYAQLDSTSSQPKSYCVSTQKSKKSRHRRVGSGTFAATPKYSPCRDRRYQSEPENRKVKLVDTETQTDAMDVSETDISPSAGCPSRDISMLLDHHHCPQLLEQPQLVTSQPLDVTQQTVQQRNSRQQQQIVAEPQTAQQLQQLMEQRLHNQMQYSTSPMTMTPTSPNGNSLTTSDLTFQDACSSPDQLLDDVMNSNERLDITDCCSDNENLERLGRKVIELINENRLSMQSTTAANNSNSNSITSHTTHTTNNITTTASNNQNQPSSNNIANHGSLASPENGNSECLMGRDTTDEAVDLRTPRLSRCSSLHRSSLRQQVNAVAVGVGSDVVGNVLNANAVDSNEDICEDSWSDEEGEDTDYNYSLRRRSIGRLPIGRGMRARRCYKTPLTQKVSIQKRNTIIISDEENTSEYSHSPSSQHSTLESNPDMPEALQKMKIAANTNVTGNHHHHHHSSSKLSTTTTTTTTSNSSDSESCDSSEAESGEDESYDLPTVSSANTTTNTTATATTTIQQRQSSFHKKKSSHNHQQHQHHQSQLVRDSNNASFKQKHLVNSAKQRQQQKSDIISIPTYDKDGAINMKLLKYIILIYSKRIMKKIQQQQIISKLIYLIN</sequence>
<evidence type="ECO:0000256" key="1">
    <source>
        <dbReference type="ARBA" id="ARBA00006529"/>
    </source>
</evidence>
<evidence type="ECO:0000256" key="9">
    <source>
        <dbReference type="ARBA" id="ARBA00048329"/>
    </source>
</evidence>
<dbReference type="AlphaFoldDB" id="A0A0L0C918"/>
<feature type="compositionally biased region" description="Low complexity" evidence="14">
    <location>
        <begin position="797"/>
        <end position="838"/>
    </location>
</feature>
<dbReference type="GO" id="GO:0005737">
    <property type="term" value="C:cytoplasm"/>
    <property type="evidence" value="ECO:0007669"/>
    <property type="project" value="TreeGrafter"/>
</dbReference>
<evidence type="ECO:0000256" key="11">
    <source>
        <dbReference type="ARBA" id="ARBA00077446"/>
    </source>
</evidence>
<feature type="region of interest" description="Disordered" evidence="14">
    <location>
        <begin position="796"/>
        <end position="854"/>
    </location>
</feature>
<reference evidence="16 17" key="1">
    <citation type="journal article" date="2015" name="Nat. Commun.">
        <title>Lucilia cuprina genome unlocks parasitic fly biology to underpin future interventions.</title>
        <authorList>
            <person name="Anstead C.A."/>
            <person name="Korhonen P.K."/>
            <person name="Young N.D."/>
            <person name="Hall R.S."/>
            <person name="Jex A.R."/>
            <person name="Murali S.C."/>
            <person name="Hughes D.S."/>
            <person name="Lee S.F."/>
            <person name="Perry T."/>
            <person name="Stroehlein A.J."/>
            <person name="Ansell B.R."/>
            <person name="Breugelmans B."/>
            <person name="Hofmann A."/>
            <person name="Qu J."/>
            <person name="Dugan S."/>
            <person name="Lee S.L."/>
            <person name="Chao H."/>
            <person name="Dinh H."/>
            <person name="Han Y."/>
            <person name="Doddapaneni H.V."/>
            <person name="Worley K.C."/>
            <person name="Muzny D.M."/>
            <person name="Ioannidis P."/>
            <person name="Waterhouse R.M."/>
            <person name="Zdobnov E.M."/>
            <person name="James P.J."/>
            <person name="Bagnall N.H."/>
            <person name="Kotze A.C."/>
            <person name="Gibbs R.A."/>
            <person name="Richards S."/>
            <person name="Batterham P."/>
            <person name="Gasser R.B."/>
        </authorList>
    </citation>
    <scope>NUCLEOTIDE SEQUENCE [LARGE SCALE GENOMIC DNA]</scope>
    <source>
        <strain evidence="16 17">LS</strain>
        <tissue evidence="16">Full body</tissue>
    </source>
</reference>
<evidence type="ECO:0000313" key="17">
    <source>
        <dbReference type="Proteomes" id="UP000037069"/>
    </source>
</evidence>
<dbReference type="InterPro" id="IPR000719">
    <property type="entry name" value="Prot_kinase_dom"/>
</dbReference>
<name>A0A0L0C918_LUCCU</name>
<feature type="compositionally biased region" description="Acidic residues" evidence="14">
    <location>
        <begin position="1040"/>
        <end position="1055"/>
    </location>
</feature>
<dbReference type="InterPro" id="IPR011009">
    <property type="entry name" value="Kinase-like_dom_sf"/>
</dbReference>
<dbReference type="EMBL" id="JRES01000836">
    <property type="protein sequence ID" value="KNC27874.1"/>
    <property type="molecule type" value="Genomic_DNA"/>
</dbReference>
<keyword evidence="13" id="KW-0175">Coiled coil</keyword>
<feature type="coiled-coil region" evidence="13">
    <location>
        <begin position="471"/>
        <end position="501"/>
    </location>
</feature>
<dbReference type="EC" id="2.7.11.25" evidence="2"/>
<feature type="compositionally biased region" description="Polar residues" evidence="14">
    <location>
        <begin position="577"/>
        <end position="586"/>
    </location>
</feature>
<dbReference type="InterPro" id="IPR008271">
    <property type="entry name" value="Ser/Thr_kinase_AS"/>
</dbReference>
<feature type="compositionally biased region" description="Low complexity" evidence="14">
    <location>
        <begin position="976"/>
        <end position="991"/>
    </location>
</feature>
<dbReference type="GO" id="GO:0006950">
    <property type="term" value="P:response to stress"/>
    <property type="evidence" value="ECO:0007669"/>
    <property type="project" value="UniProtKB-ARBA"/>
</dbReference>
<keyword evidence="6" id="KW-0418">Kinase</keyword>
<dbReference type="GO" id="GO:0005524">
    <property type="term" value="F:ATP binding"/>
    <property type="evidence" value="ECO:0007669"/>
    <property type="project" value="UniProtKB-KW"/>
</dbReference>
<comment type="catalytic activity">
    <reaction evidence="9">
        <text>L-seryl-[protein] + ATP = O-phospho-L-seryl-[protein] + ADP + H(+)</text>
        <dbReference type="Rhea" id="RHEA:17989"/>
        <dbReference type="Rhea" id="RHEA-COMP:9863"/>
        <dbReference type="Rhea" id="RHEA-COMP:11604"/>
        <dbReference type="ChEBI" id="CHEBI:15378"/>
        <dbReference type="ChEBI" id="CHEBI:29999"/>
        <dbReference type="ChEBI" id="CHEBI:30616"/>
        <dbReference type="ChEBI" id="CHEBI:83421"/>
        <dbReference type="ChEBI" id="CHEBI:456216"/>
        <dbReference type="EC" id="2.7.11.25"/>
    </reaction>
</comment>
<keyword evidence="3" id="KW-0723">Serine/threonine-protein kinase</keyword>
<gene>
    <name evidence="16" type="ORF">FF38_03447</name>
</gene>
<organism evidence="16 17">
    <name type="scientific">Lucilia cuprina</name>
    <name type="common">Green bottle fly</name>
    <name type="synonym">Australian sheep blowfly</name>
    <dbReference type="NCBI Taxonomy" id="7375"/>
    <lineage>
        <taxon>Eukaryota</taxon>
        <taxon>Metazoa</taxon>
        <taxon>Ecdysozoa</taxon>
        <taxon>Arthropoda</taxon>
        <taxon>Hexapoda</taxon>
        <taxon>Insecta</taxon>
        <taxon>Pterygota</taxon>
        <taxon>Neoptera</taxon>
        <taxon>Endopterygota</taxon>
        <taxon>Diptera</taxon>
        <taxon>Brachycera</taxon>
        <taxon>Muscomorpha</taxon>
        <taxon>Oestroidea</taxon>
        <taxon>Calliphoridae</taxon>
        <taxon>Luciliinae</taxon>
        <taxon>Lucilia</taxon>
    </lineage>
</organism>
<dbReference type="PRINTS" id="PR00109">
    <property type="entry name" value="TYRKINASE"/>
</dbReference>
<dbReference type="Gene3D" id="1.10.510.10">
    <property type="entry name" value="Transferase(Phosphotransferase) domain 1"/>
    <property type="match status" value="1"/>
</dbReference>
<dbReference type="Proteomes" id="UP000037069">
    <property type="component" value="Unassembled WGS sequence"/>
</dbReference>
<dbReference type="InterPro" id="IPR001245">
    <property type="entry name" value="Ser-Thr/Tyr_kinase_cat_dom"/>
</dbReference>
<dbReference type="OrthoDB" id="339325at2759"/>
<evidence type="ECO:0000256" key="13">
    <source>
        <dbReference type="SAM" id="Coils"/>
    </source>
</evidence>
<keyword evidence="7" id="KW-0067">ATP-binding</keyword>
<feature type="region of interest" description="Disordered" evidence="14">
    <location>
        <begin position="577"/>
        <end position="620"/>
    </location>
</feature>
<keyword evidence="17" id="KW-1185">Reference proteome</keyword>
<evidence type="ECO:0000256" key="4">
    <source>
        <dbReference type="ARBA" id="ARBA00022679"/>
    </source>
</evidence>
<dbReference type="SMART" id="SM00220">
    <property type="entry name" value="S_TKc"/>
    <property type="match status" value="1"/>
</dbReference>
<accession>A0A0L0C918</accession>
<feature type="region of interest" description="Disordered" evidence="14">
    <location>
        <begin position="1011"/>
        <end position="1106"/>
    </location>
</feature>
<dbReference type="PANTHER" id="PTHR44329">
    <property type="entry name" value="SERINE/THREONINE-PROTEIN KINASE TNNI3K-RELATED"/>
    <property type="match status" value="1"/>
</dbReference>
<comment type="caution">
    <text evidence="16">The sequence shown here is derived from an EMBL/GenBank/DDBJ whole genome shotgun (WGS) entry which is preliminary data.</text>
</comment>
<feature type="compositionally biased region" description="Basic residues" evidence="14">
    <location>
        <begin position="587"/>
        <end position="596"/>
    </location>
</feature>
<dbReference type="OMA" id="GYKQCKK"/>
<evidence type="ECO:0000256" key="14">
    <source>
        <dbReference type="SAM" id="MobiDB-lite"/>
    </source>
</evidence>
<feature type="compositionally biased region" description="Low complexity" evidence="14">
    <location>
        <begin position="1063"/>
        <end position="1082"/>
    </location>
</feature>
<evidence type="ECO:0000256" key="3">
    <source>
        <dbReference type="ARBA" id="ARBA00022527"/>
    </source>
</evidence>
<feature type="compositionally biased region" description="Low complexity" evidence="14">
    <location>
        <begin position="533"/>
        <end position="552"/>
    </location>
</feature>
<dbReference type="Pfam" id="PF07714">
    <property type="entry name" value="PK_Tyr_Ser-Thr"/>
    <property type="match status" value="1"/>
</dbReference>
<evidence type="ECO:0000313" key="16">
    <source>
        <dbReference type="EMBL" id="KNC27874.1"/>
    </source>
</evidence>
<evidence type="ECO:0000256" key="12">
    <source>
        <dbReference type="ARBA" id="ARBA00080806"/>
    </source>
</evidence>
<dbReference type="PROSITE" id="PS00108">
    <property type="entry name" value="PROTEIN_KINASE_ST"/>
    <property type="match status" value="1"/>
</dbReference>
<proteinExistence type="inferred from homology"/>
<evidence type="ECO:0000256" key="2">
    <source>
        <dbReference type="ARBA" id="ARBA00012406"/>
    </source>
</evidence>
<dbReference type="InterPro" id="IPR051681">
    <property type="entry name" value="Ser/Thr_Kinases-Pseudokinases"/>
</dbReference>
<dbReference type="Gene3D" id="3.30.200.20">
    <property type="entry name" value="Phosphorylase Kinase, domain 1"/>
    <property type="match status" value="1"/>
</dbReference>
<evidence type="ECO:0000256" key="5">
    <source>
        <dbReference type="ARBA" id="ARBA00022741"/>
    </source>
</evidence>
<feature type="region of interest" description="Disordered" evidence="14">
    <location>
        <begin position="970"/>
        <end position="993"/>
    </location>
</feature>
<keyword evidence="5" id="KW-0547">Nucleotide-binding</keyword>
<comment type="similarity">
    <text evidence="1">Belongs to the protein kinase superfamily. STE Ser/Thr protein kinase family. MAP kinase kinase kinase subfamily.</text>
</comment>
<keyword evidence="4" id="KW-0808">Transferase</keyword>
<feature type="domain" description="Protein kinase" evidence="15">
    <location>
        <begin position="163"/>
        <end position="404"/>
    </location>
</feature>
<dbReference type="FunFam" id="1.10.510.10:FF:000087">
    <property type="entry name" value="Mitogen-activated protein kinase kinase kinase 12"/>
    <property type="match status" value="1"/>
</dbReference>
<feature type="compositionally biased region" description="Basic residues" evidence="14">
    <location>
        <begin position="1083"/>
        <end position="1099"/>
    </location>
</feature>
<feature type="compositionally biased region" description="Basic and acidic residues" evidence="14">
    <location>
        <begin position="609"/>
        <end position="620"/>
    </location>
</feature>
<dbReference type="GO" id="GO:0004709">
    <property type="term" value="F:MAP kinase kinase kinase activity"/>
    <property type="evidence" value="ECO:0007669"/>
    <property type="project" value="UniProtKB-EC"/>
</dbReference>
<dbReference type="PROSITE" id="PS50011">
    <property type="entry name" value="PROTEIN_KINASE_DOM"/>
    <property type="match status" value="1"/>
</dbReference>
<protein>
    <recommendedName>
        <fullName evidence="10">Mitogen-activated protein kinase kinase kinase dlk-1</fullName>
        <ecNumber evidence="2">2.7.11.25</ecNumber>
    </recommendedName>
    <alternativeName>
        <fullName evidence="12">DAP kinase-like kinase</fullName>
    </alternativeName>
    <alternativeName>
        <fullName evidence="11">Death-associated protein kinase-like kinase</fullName>
    </alternativeName>
</protein>
<evidence type="ECO:0000259" key="15">
    <source>
        <dbReference type="PROSITE" id="PS50011"/>
    </source>
</evidence>